<accession>A0A5C7GPN4</accession>
<proteinExistence type="predicted"/>
<evidence type="ECO:0000313" key="1">
    <source>
        <dbReference type="EMBL" id="TXG46272.1"/>
    </source>
</evidence>
<evidence type="ECO:0000313" key="2">
    <source>
        <dbReference type="Proteomes" id="UP000323000"/>
    </source>
</evidence>
<dbReference type="AlphaFoldDB" id="A0A5C7GPN4"/>
<keyword evidence="2" id="KW-1185">Reference proteome</keyword>
<reference evidence="2" key="1">
    <citation type="journal article" date="2019" name="Gigascience">
        <title>De novo genome assembly of the endangered Acer yangbiense, a plant species with extremely small populations endemic to Yunnan Province, China.</title>
        <authorList>
            <person name="Yang J."/>
            <person name="Wariss H.M."/>
            <person name="Tao L."/>
            <person name="Zhang R."/>
            <person name="Yun Q."/>
            <person name="Hollingsworth P."/>
            <person name="Dao Z."/>
            <person name="Luo G."/>
            <person name="Guo H."/>
            <person name="Ma Y."/>
            <person name="Sun W."/>
        </authorList>
    </citation>
    <scope>NUCLEOTIDE SEQUENCE [LARGE SCALE GENOMIC DNA]</scope>
    <source>
        <strain evidence="2">cv. Malutang</strain>
    </source>
</reference>
<comment type="caution">
    <text evidence="1">The sequence shown here is derived from an EMBL/GenBank/DDBJ whole genome shotgun (WGS) entry which is preliminary data.</text>
</comment>
<dbReference type="Proteomes" id="UP000323000">
    <property type="component" value="Unassembled WGS sequence"/>
</dbReference>
<dbReference type="PANTHER" id="PTHR45631">
    <property type="entry name" value="OS07G0107800 PROTEIN-RELATED"/>
    <property type="match status" value="1"/>
</dbReference>
<dbReference type="PANTHER" id="PTHR45631:SF202">
    <property type="entry name" value="SENESCENCE-INDUCED RECEPTOR-LIKE SERINE_THREONINE-PROTEIN KINASE"/>
    <property type="match status" value="1"/>
</dbReference>
<name>A0A5C7GPN4_9ROSI</name>
<dbReference type="EMBL" id="VAHF01000258">
    <property type="protein sequence ID" value="TXG46272.1"/>
    <property type="molecule type" value="Genomic_DNA"/>
</dbReference>
<dbReference type="Gene3D" id="1.10.510.10">
    <property type="entry name" value="Transferase(Phosphotransferase) domain 1"/>
    <property type="match status" value="1"/>
</dbReference>
<dbReference type="OrthoDB" id="2013020at2759"/>
<evidence type="ECO:0008006" key="3">
    <source>
        <dbReference type="Google" id="ProtNLM"/>
    </source>
</evidence>
<organism evidence="1 2">
    <name type="scientific">Acer yangbiense</name>
    <dbReference type="NCBI Taxonomy" id="1000413"/>
    <lineage>
        <taxon>Eukaryota</taxon>
        <taxon>Viridiplantae</taxon>
        <taxon>Streptophyta</taxon>
        <taxon>Embryophyta</taxon>
        <taxon>Tracheophyta</taxon>
        <taxon>Spermatophyta</taxon>
        <taxon>Magnoliopsida</taxon>
        <taxon>eudicotyledons</taxon>
        <taxon>Gunneridae</taxon>
        <taxon>Pentapetalae</taxon>
        <taxon>rosids</taxon>
        <taxon>malvids</taxon>
        <taxon>Sapindales</taxon>
        <taxon>Sapindaceae</taxon>
        <taxon>Hippocastanoideae</taxon>
        <taxon>Acereae</taxon>
        <taxon>Acer</taxon>
    </lineage>
</organism>
<sequence length="110" mass="12267">MFLSEDENVHITQWVIDMLGNGDITNIVDPSLEGDFETNSAWKAVALALACASHVSSKRPTMNDVVTELKECLAMETARKKNDRGSEANSVREIFTMNNMDTEFSTPRAR</sequence>
<protein>
    <recommendedName>
        <fullName evidence="3">Serine-threonine/tyrosine-protein kinase catalytic domain-containing protein</fullName>
    </recommendedName>
</protein>
<gene>
    <name evidence="1" type="ORF">EZV62_028235</name>
</gene>